<dbReference type="OrthoDB" id="1642139at2"/>
<gene>
    <name evidence="1" type="ORF">CSTERTH_09360</name>
</gene>
<reference evidence="1 2" key="1">
    <citation type="submission" date="2016-02" db="EMBL/GenBank/DDBJ databases">
        <title>Comparison of Clostridium stercorarium subspecies using comparative genomics and transcriptomics.</title>
        <authorList>
            <person name="Schellenberg J."/>
            <person name="Thallinger G."/>
            <person name="Levin D.B."/>
            <person name="Zhang X."/>
            <person name="Alvare G."/>
            <person name="Fristensky B."/>
            <person name="Sparling R."/>
        </authorList>
    </citation>
    <scope>NUCLEOTIDE SEQUENCE [LARGE SCALE GENOMIC DNA]</scope>
    <source>
        <strain evidence="1 2">DSM 2910</strain>
    </source>
</reference>
<dbReference type="RefSeq" id="WP_015359602.1">
    <property type="nucleotide sequence ID" value="NZ_CP014672.1"/>
</dbReference>
<evidence type="ECO:0000313" key="1">
    <source>
        <dbReference type="EMBL" id="ANW99218.1"/>
    </source>
</evidence>
<sequence length="90" mass="9990">MKSKRIFLGLLLVLFIMALLPVSILAASTATQKITMLPVNQADLALDTSNPEIGLAFFIEDEMKTSGYQTTQKTGYGYFYFKQSGDVEML</sequence>
<evidence type="ECO:0000313" key="2">
    <source>
        <dbReference type="Proteomes" id="UP000092971"/>
    </source>
</evidence>
<organism evidence="1 2">
    <name type="scientific">Thermoclostridium stercorarium subsp. thermolacticum DSM 2910</name>
    <dbReference type="NCBI Taxonomy" id="1121336"/>
    <lineage>
        <taxon>Bacteria</taxon>
        <taxon>Bacillati</taxon>
        <taxon>Bacillota</taxon>
        <taxon>Clostridia</taxon>
        <taxon>Eubacteriales</taxon>
        <taxon>Oscillospiraceae</taxon>
        <taxon>Thermoclostridium</taxon>
    </lineage>
</organism>
<protein>
    <submittedName>
        <fullName evidence="1">Uncharacterized protein</fullName>
    </submittedName>
</protein>
<dbReference type="AlphaFoldDB" id="A0A1B1YEM7"/>
<accession>A0A1B1YEM7</accession>
<name>A0A1B1YEM7_THEST</name>
<dbReference type="EMBL" id="CP014672">
    <property type="protein sequence ID" value="ANW99218.1"/>
    <property type="molecule type" value="Genomic_DNA"/>
</dbReference>
<proteinExistence type="predicted"/>
<dbReference type="Proteomes" id="UP000092971">
    <property type="component" value="Chromosome"/>
</dbReference>